<dbReference type="Proteomes" id="UP000299102">
    <property type="component" value="Unassembled WGS sequence"/>
</dbReference>
<sequence length="136" mass="15581">MVKFTTSKSYFRIPRKWINKKLQSGRGSGNDSCFQPYTPTCCQQRQTAFRSKTDQTVLTTHTRDPDGYQSAILDKTTATLDPFTCFKSDLPDLVLRVLNSPPRQDENPRTSTIHVPHDFNNALEDHQIRKHILASI</sequence>
<protein>
    <submittedName>
        <fullName evidence="1">Uncharacterized protein</fullName>
    </submittedName>
</protein>
<gene>
    <name evidence="1" type="ORF">EVAR_67289_1</name>
</gene>
<comment type="caution">
    <text evidence="1">The sequence shown here is derived from an EMBL/GenBank/DDBJ whole genome shotgun (WGS) entry which is preliminary data.</text>
</comment>
<dbReference type="EMBL" id="BGZK01002167">
    <property type="protein sequence ID" value="GBP91400.1"/>
    <property type="molecule type" value="Genomic_DNA"/>
</dbReference>
<dbReference type="AlphaFoldDB" id="A0A4C1ZTT5"/>
<name>A0A4C1ZTT5_EUMVA</name>
<reference evidence="1 2" key="1">
    <citation type="journal article" date="2019" name="Commun. Biol.">
        <title>The bagworm genome reveals a unique fibroin gene that provides high tensile strength.</title>
        <authorList>
            <person name="Kono N."/>
            <person name="Nakamura H."/>
            <person name="Ohtoshi R."/>
            <person name="Tomita M."/>
            <person name="Numata K."/>
            <person name="Arakawa K."/>
        </authorList>
    </citation>
    <scope>NUCLEOTIDE SEQUENCE [LARGE SCALE GENOMIC DNA]</scope>
</reference>
<organism evidence="1 2">
    <name type="scientific">Eumeta variegata</name>
    <name type="common">Bagworm moth</name>
    <name type="synonym">Eumeta japonica</name>
    <dbReference type="NCBI Taxonomy" id="151549"/>
    <lineage>
        <taxon>Eukaryota</taxon>
        <taxon>Metazoa</taxon>
        <taxon>Ecdysozoa</taxon>
        <taxon>Arthropoda</taxon>
        <taxon>Hexapoda</taxon>
        <taxon>Insecta</taxon>
        <taxon>Pterygota</taxon>
        <taxon>Neoptera</taxon>
        <taxon>Endopterygota</taxon>
        <taxon>Lepidoptera</taxon>
        <taxon>Glossata</taxon>
        <taxon>Ditrysia</taxon>
        <taxon>Tineoidea</taxon>
        <taxon>Psychidae</taxon>
        <taxon>Oiketicinae</taxon>
        <taxon>Eumeta</taxon>
    </lineage>
</organism>
<evidence type="ECO:0000313" key="2">
    <source>
        <dbReference type="Proteomes" id="UP000299102"/>
    </source>
</evidence>
<evidence type="ECO:0000313" key="1">
    <source>
        <dbReference type="EMBL" id="GBP91400.1"/>
    </source>
</evidence>
<accession>A0A4C1ZTT5</accession>
<keyword evidence="2" id="KW-1185">Reference proteome</keyword>
<proteinExistence type="predicted"/>